<keyword evidence="1" id="KW-1185">Reference proteome</keyword>
<proteinExistence type="predicted"/>
<dbReference type="Proteomes" id="UP000887574">
    <property type="component" value="Unplaced"/>
</dbReference>
<evidence type="ECO:0000313" key="2">
    <source>
        <dbReference type="WBParaSite" id="jg25342"/>
    </source>
</evidence>
<evidence type="ECO:0000313" key="1">
    <source>
        <dbReference type="Proteomes" id="UP000887574"/>
    </source>
</evidence>
<organism evidence="1 2">
    <name type="scientific">Ditylenchus dipsaci</name>
    <dbReference type="NCBI Taxonomy" id="166011"/>
    <lineage>
        <taxon>Eukaryota</taxon>
        <taxon>Metazoa</taxon>
        <taxon>Ecdysozoa</taxon>
        <taxon>Nematoda</taxon>
        <taxon>Chromadorea</taxon>
        <taxon>Rhabditida</taxon>
        <taxon>Tylenchina</taxon>
        <taxon>Tylenchomorpha</taxon>
        <taxon>Sphaerularioidea</taxon>
        <taxon>Anguinidae</taxon>
        <taxon>Anguininae</taxon>
        <taxon>Ditylenchus</taxon>
    </lineage>
</organism>
<sequence>MPLRMLSQPVKFAQGVSASKHAGLAGQMICIKYSMGQKLVHQYRGFAYGDVEPDKKKDDSESVYSQ</sequence>
<name>A0A915E131_9BILA</name>
<dbReference type="WBParaSite" id="jg25342">
    <property type="protein sequence ID" value="jg25342"/>
    <property type="gene ID" value="jg25342"/>
</dbReference>
<accession>A0A915E131</accession>
<protein>
    <submittedName>
        <fullName evidence="2">Uncharacterized protein</fullName>
    </submittedName>
</protein>
<reference evidence="2" key="1">
    <citation type="submission" date="2022-11" db="UniProtKB">
        <authorList>
            <consortium name="WormBaseParasite"/>
        </authorList>
    </citation>
    <scope>IDENTIFICATION</scope>
</reference>
<dbReference type="AlphaFoldDB" id="A0A915E131"/>